<feature type="domain" description="HD/PDEase" evidence="1">
    <location>
        <begin position="23"/>
        <end position="125"/>
    </location>
</feature>
<evidence type="ECO:0000259" key="1">
    <source>
        <dbReference type="SMART" id="SM00471"/>
    </source>
</evidence>
<dbReference type="InterPro" id="IPR052194">
    <property type="entry name" value="MESH1"/>
</dbReference>
<dbReference type="PANTHER" id="PTHR46246">
    <property type="entry name" value="GUANOSINE-3',5'-BIS(DIPHOSPHATE) 3'-PYROPHOSPHOHYDROLASE MESH1"/>
    <property type="match status" value="1"/>
</dbReference>
<dbReference type="AlphaFoldDB" id="A0A5C5U0M6"/>
<name>A0A5C5U0M6_9CORY</name>
<reference evidence="2 3" key="1">
    <citation type="submission" date="2019-08" db="EMBL/GenBank/DDBJ databases">
        <authorList>
            <person name="Lei W."/>
        </authorList>
    </citation>
    <scope>NUCLEOTIDE SEQUENCE [LARGE SCALE GENOMIC DNA]</scope>
    <source>
        <strain evidence="2 3">CCUG 58627</strain>
    </source>
</reference>
<gene>
    <name evidence="2" type="ORF">FRX94_11715</name>
</gene>
<comment type="caution">
    <text evidence="2">The sequence shown here is derived from an EMBL/GenBank/DDBJ whole genome shotgun (WGS) entry which is preliminary data.</text>
</comment>
<dbReference type="Pfam" id="PF13328">
    <property type="entry name" value="HD_4"/>
    <property type="match status" value="1"/>
</dbReference>
<dbReference type="CDD" id="cd00077">
    <property type="entry name" value="HDc"/>
    <property type="match status" value="1"/>
</dbReference>
<dbReference type="EMBL" id="VOHM01000034">
    <property type="protein sequence ID" value="TWT19020.1"/>
    <property type="molecule type" value="Genomic_DNA"/>
</dbReference>
<sequence length="150" mass="16700">MNTWLATAERVARAAHADQVDKAQEPYIHHPERVARITAGITPSEEARAAAWLHDVLEDTVVTSADLRDVGIPETVIEVVELLTRGETEDIDSYIKRLRGHPLARAVKVADLVDNSSPVRLDALPAADHERLRAKYHRMWALLLDTAPAF</sequence>
<organism evidence="2 3">
    <name type="scientific">Corynebacterium canis</name>
    <dbReference type="NCBI Taxonomy" id="679663"/>
    <lineage>
        <taxon>Bacteria</taxon>
        <taxon>Bacillati</taxon>
        <taxon>Actinomycetota</taxon>
        <taxon>Actinomycetes</taxon>
        <taxon>Mycobacteriales</taxon>
        <taxon>Corynebacteriaceae</taxon>
        <taxon>Corynebacterium</taxon>
    </lineage>
</organism>
<keyword evidence="3" id="KW-1185">Reference proteome</keyword>
<dbReference type="SUPFAM" id="SSF109604">
    <property type="entry name" value="HD-domain/PDEase-like"/>
    <property type="match status" value="1"/>
</dbReference>
<dbReference type="OrthoDB" id="321327at2"/>
<dbReference type="RefSeq" id="WP_146325529.1">
    <property type="nucleotide sequence ID" value="NZ_BAABLR010000013.1"/>
</dbReference>
<proteinExistence type="predicted"/>
<dbReference type="Proteomes" id="UP000320791">
    <property type="component" value="Unassembled WGS sequence"/>
</dbReference>
<evidence type="ECO:0000313" key="3">
    <source>
        <dbReference type="Proteomes" id="UP000320791"/>
    </source>
</evidence>
<dbReference type="Gene3D" id="1.10.3210.10">
    <property type="entry name" value="Hypothetical protein af1432"/>
    <property type="match status" value="1"/>
</dbReference>
<dbReference type="PANTHER" id="PTHR46246:SF1">
    <property type="entry name" value="GUANOSINE-3',5'-BIS(DIPHOSPHATE) 3'-PYROPHOSPHOHYDROLASE MESH1"/>
    <property type="match status" value="1"/>
</dbReference>
<evidence type="ECO:0000313" key="2">
    <source>
        <dbReference type="EMBL" id="TWT19020.1"/>
    </source>
</evidence>
<dbReference type="GO" id="GO:0008893">
    <property type="term" value="F:guanosine-3',5'-bis(diphosphate) 3'-diphosphatase activity"/>
    <property type="evidence" value="ECO:0007669"/>
    <property type="project" value="TreeGrafter"/>
</dbReference>
<dbReference type="InterPro" id="IPR003607">
    <property type="entry name" value="HD/PDEase_dom"/>
</dbReference>
<protein>
    <submittedName>
        <fullName evidence="2">HD domain-containing protein</fullName>
    </submittedName>
</protein>
<accession>A0A5C5U0M6</accession>
<dbReference type="SMART" id="SM00471">
    <property type="entry name" value="HDc"/>
    <property type="match status" value="1"/>
</dbReference>